<comment type="caution">
    <text evidence="1">The sequence shown here is derived from an EMBL/GenBank/DDBJ whole genome shotgun (WGS) entry which is preliminary data.</text>
</comment>
<dbReference type="EMBL" id="QEFD01000235">
    <property type="protein sequence ID" value="PVU74020.1"/>
    <property type="molecule type" value="Genomic_DNA"/>
</dbReference>
<evidence type="ECO:0008006" key="3">
    <source>
        <dbReference type="Google" id="ProtNLM"/>
    </source>
</evidence>
<sequence length="260" mass="30054">MITEGYFVKYKGVIWAVKGCYHPEGYVVAVPRKLGEKKIKKMSESIQLVKEKFPQLLKYVDEIGFEVPLLSLSEVEVLDPFKVSISQFNDFINNFLDVGITGSYLYEGKGNDLDLISFNSKNYYILMDMRKRGITSPLVEVKDNEIEGLSKQDFLRLKVKRVLEGKYKGIPYTFKIVECEDFGKVIRKSKFEGIVKIDKALKPFSLPVKYLTEEGYILTSFRTRYTELEEGLRLYIKGTLLSRENFEDLDLDIAQVVKIM</sequence>
<organism evidence="1 2">
    <name type="scientific">Acidianus hospitalis</name>
    <dbReference type="NCBI Taxonomy" id="563177"/>
    <lineage>
        <taxon>Archaea</taxon>
        <taxon>Thermoproteota</taxon>
        <taxon>Thermoprotei</taxon>
        <taxon>Sulfolobales</taxon>
        <taxon>Sulfolobaceae</taxon>
        <taxon>Acidianus</taxon>
    </lineage>
</organism>
<evidence type="ECO:0000313" key="1">
    <source>
        <dbReference type="EMBL" id="PVU74020.1"/>
    </source>
</evidence>
<proteinExistence type="predicted"/>
<gene>
    <name evidence="1" type="ORF">DDW13_09230</name>
</gene>
<accession>A0A2T9X1Q3</accession>
<protein>
    <recommendedName>
        <fullName evidence="3">Polymerase nucleotidyl transferase domain-containing protein</fullName>
    </recommendedName>
</protein>
<evidence type="ECO:0000313" key="2">
    <source>
        <dbReference type="Proteomes" id="UP000245638"/>
    </source>
</evidence>
<reference evidence="1 2" key="1">
    <citation type="journal article" date="2015" name="Appl. Environ. Microbiol.">
        <title>Nanoarchaeota, Their Sulfolobales Host, and Nanoarchaeota Virus Distribution across Yellowstone National Park Hot Springs.</title>
        <authorList>
            <person name="Munson-McGee J.H."/>
            <person name="Field E.K."/>
            <person name="Bateson M."/>
            <person name="Rooney C."/>
            <person name="Stepanauskas R."/>
            <person name="Young M.J."/>
        </authorList>
    </citation>
    <scope>NUCLEOTIDE SEQUENCE [LARGE SCALE GENOMIC DNA]</scope>
    <source>
        <strain evidence="1">SCGC AC-742_N10</strain>
    </source>
</reference>
<dbReference type="AlphaFoldDB" id="A0A2T9X1Q3"/>
<dbReference type="Proteomes" id="UP000245638">
    <property type="component" value="Unassembled WGS sequence"/>
</dbReference>
<name>A0A2T9X1Q3_9CREN</name>